<dbReference type="GO" id="GO:0016787">
    <property type="term" value="F:hydrolase activity"/>
    <property type="evidence" value="ECO:0007669"/>
    <property type="project" value="UniProtKB-KW"/>
</dbReference>
<dbReference type="AlphaFoldDB" id="A0A7W6CA43"/>
<dbReference type="Pfam" id="PF18593">
    <property type="entry name" value="CdiI_2"/>
    <property type="match status" value="1"/>
</dbReference>
<feature type="domain" description="CdiI immunity protein" evidence="1">
    <location>
        <begin position="7"/>
        <end position="94"/>
    </location>
</feature>
<reference evidence="2 3" key="1">
    <citation type="submission" date="2020-08" db="EMBL/GenBank/DDBJ databases">
        <title>Genomic Encyclopedia of Type Strains, Phase IV (KMG-IV): sequencing the most valuable type-strain genomes for metagenomic binning, comparative biology and taxonomic classification.</title>
        <authorList>
            <person name="Goeker M."/>
        </authorList>
    </citation>
    <scope>NUCLEOTIDE SEQUENCE [LARGE SCALE GENOMIC DNA]</scope>
    <source>
        <strain evidence="2 3">DSM 26438</strain>
    </source>
</reference>
<proteinExistence type="predicted"/>
<protein>
    <submittedName>
        <fullName evidence="2">Cytosine/adenosine deaminase-related metal-dependent hydrolase</fullName>
    </submittedName>
</protein>
<dbReference type="EMBL" id="JACIDV010000009">
    <property type="protein sequence ID" value="MBB3947274.1"/>
    <property type="molecule type" value="Genomic_DNA"/>
</dbReference>
<dbReference type="InterPro" id="IPR041129">
    <property type="entry name" value="CdiI_2"/>
</dbReference>
<keyword evidence="3" id="KW-1185">Reference proteome</keyword>
<sequence length="109" mass="12641">MNVTDEEFPALFGIVAGALHQDIDLEYDTAAQALAGYARATKCFEKQMLLSETERFLERYHNDLDGEFARRFGFNFTPKSIGYTVPELFDMLRTILDDPESYMRFEPRN</sequence>
<evidence type="ECO:0000259" key="1">
    <source>
        <dbReference type="Pfam" id="PF18593"/>
    </source>
</evidence>
<comment type="caution">
    <text evidence="2">The sequence shown here is derived from an EMBL/GenBank/DDBJ whole genome shotgun (WGS) entry which is preliminary data.</text>
</comment>
<accession>A0A7W6CA43</accession>
<gene>
    <name evidence="2" type="ORF">GGQ73_003240</name>
</gene>
<dbReference type="Proteomes" id="UP000565286">
    <property type="component" value="Unassembled WGS sequence"/>
</dbReference>
<dbReference type="RefSeq" id="WP_183897121.1">
    <property type="nucleotide sequence ID" value="NZ_JACIDV010000009.1"/>
</dbReference>
<evidence type="ECO:0000313" key="2">
    <source>
        <dbReference type="EMBL" id="MBB3947274.1"/>
    </source>
</evidence>
<name>A0A7W6CA43_9HYPH</name>
<evidence type="ECO:0000313" key="3">
    <source>
        <dbReference type="Proteomes" id="UP000565286"/>
    </source>
</evidence>
<keyword evidence="2" id="KW-0378">Hydrolase</keyword>
<organism evidence="2 3">
    <name type="scientific">Rhizobium skierniewicense</name>
    <dbReference type="NCBI Taxonomy" id="984260"/>
    <lineage>
        <taxon>Bacteria</taxon>
        <taxon>Pseudomonadati</taxon>
        <taxon>Pseudomonadota</taxon>
        <taxon>Alphaproteobacteria</taxon>
        <taxon>Hyphomicrobiales</taxon>
        <taxon>Rhizobiaceae</taxon>
        <taxon>Rhizobium/Agrobacterium group</taxon>
        <taxon>Rhizobium</taxon>
    </lineage>
</organism>